<gene>
    <name evidence="1" type="ORF">BV25DRAFT_1780724</name>
</gene>
<reference evidence="1" key="2">
    <citation type="journal article" date="2022" name="New Phytol.">
        <title>Evolutionary transition to the ectomycorrhizal habit in the genomes of a hyperdiverse lineage of mushroom-forming fungi.</title>
        <authorList>
            <person name="Looney B."/>
            <person name="Miyauchi S."/>
            <person name="Morin E."/>
            <person name="Drula E."/>
            <person name="Courty P.E."/>
            <person name="Kohler A."/>
            <person name="Kuo A."/>
            <person name="LaButti K."/>
            <person name="Pangilinan J."/>
            <person name="Lipzen A."/>
            <person name="Riley R."/>
            <person name="Andreopoulos W."/>
            <person name="He G."/>
            <person name="Johnson J."/>
            <person name="Nolan M."/>
            <person name="Tritt A."/>
            <person name="Barry K.W."/>
            <person name="Grigoriev I.V."/>
            <person name="Nagy L.G."/>
            <person name="Hibbett D."/>
            <person name="Henrissat B."/>
            <person name="Matheny P.B."/>
            <person name="Labbe J."/>
            <person name="Martin F.M."/>
        </authorList>
    </citation>
    <scope>NUCLEOTIDE SEQUENCE</scope>
    <source>
        <strain evidence="1">HHB10654</strain>
    </source>
</reference>
<feature type="non-terminal residue" evidence="1">
    <location>
        <position position="1"/>
    </location>
</feature>
<sequence>TISFSREAAKSAAVKGWSAEWRKSSRTNQSAVSLRDPPSDKLPKFIRKFDGSRATLSRIIQVLTGHCFVGAYYARFVPFESSQCPCGHPTQTREHVLTQCRLHTWARRHLRNVSDTLSLPIILGTPDGVCALRRFIEESGAFSKVS</sequence>
<reference evidence="1" key="1">
    <citation type="submission" date="2021-03" db="EMBL/GenBank/DDBJ databases">
        <authorList>
            <consortium name="DOE Joint Genome Institute"/>
            <person name="Ahrendt S."/>
            <person name="Looney B.P."/>
            <person name="Miyauchi S."/>
            <person name="Morin E."/>
            <person name="Drula E."/>
            <person name="Courty P.E."/>
            <person name="Chicoki N."/>
            <person name="Fauchery L."/>
            <person name="Kohler A."/>
            <person name="Kuo A."/>
            <person name="Labutti K."/>
            <person name="Pangilinan J."/>
            <person name="Lipzen A."/>
            <person name="Riley R."/>
            <person name="Andreopoulos W."/>
            <person name="He G."/>
            <person name="Johnson J."/>
            <person name="Barry K.W."/>
            <person name="Grigoriev I.V."/>
            <person name="Nagy L."/>
            <person name="Hibbett D."/>
            <person name="Henrissat B."/>
            <person name="Matheny P.B."/>
            <person name="Labbe J."/>
            <person name="Martin F."/>
        </authorList>
    </citation>
    <scope>NUCLEOTIDE SEQUENCE</scope>
    <source>
        <strain evidence="1">HHB10654</strain>
    </source>
</reference>
<comment type="caution">
    <text evidence="1">The sequence shown here is derived from an EMBL/GenBank/DDBJ whole genome shotgun (WGS) entry which is preliminary data.</text>
</comment>
<keyword evidence="2" id="KW-1185">Reference proteome</keyword>
<evidence type="ECO:0000313" key="2">
    <source>
        <dbReference type="Proteomes" id="UP000814140"/>
    </source>
</evidence>
<dbReference type="Proteomes" id="UP000814140">
    <property type="component" value="Unassembled WGS sequence"/>
</dbReference>
<evidence type="ECO:0000313" key="1">
    <source>
        <dbReference type="EMBL" id="KAI0055235.1"/>
    </source>
</evidence>
<name>A0ACB8SFJ0_9AGAM</name>
<protein>
    <submittedName>
        <fullName evidence="1">Uncharacterized protein</fullName>
    </submittedName>
</protein>
<accession>A0ACB8SFJ0</accession>
<feature type="non-terminal residue" evidence="1">
    <location>
        <position position="146"/>
    </location>
</feature>
<organism evidence="1 2">
    <name type="scientific">Artomyces pyxidatus</name>
    <dbReference type="NCBI Taxonomy" id="48021"/>
    <lineage>
        <taxon>Eukaryota</taxon>
        <taxon>Fungi</taxon>
        <taxon>Dikarya</taxon>
        <taxon>Basidiomycota</taxon>
        <taxon>Agaricomycotina</taxon>
        <taxon>Agaricomycetes</taxon>
        <taxon>Russulales</taxon>
        <taxon>Auriscalpiaceae</taxon>
        <taxon>Artomyces</taxon>
    </lineage>
</organism>
<proteinExistence type="predicted"/>
<dbReference type="EMBL" id="MU277302">
    <property type="protein sequence ID" value="KAI0055235.1"/>
    <property type="molecule type" value="Genomic_DNA"/>
</dbReference>